<feature type="transmembrane region" description="Helical" evidence="8">
    <location>
        <begin position="23"/>
        <end position="44"/>
    </location>
</feature>
<dbReference type="PANTHER" id="PTHR30177">
    <property type="entry name" value="GLYCINE BETAINE/L-PROLINE TRANSPORT SYSTEM PERMEASE PROTEIN PROW"/>
    <property type="match status" value="1"/>
</dbReference>
<keyword evidence="3 8" id="KW-0812">Transmembrane</keyword>
<dbReference type="PROSITE" id="PS50928">
    <property type="entry name" value="ABC_TM1"/>
    <property type="match status" value="1"/>
</dbReference>
<dbReference type="CDD" id="cd13610">
    <property type="entry name" value="PBP2_ChoS"/>
    <property type="match status" value="1"/>
</dbReference>
<dbReference type="RefSeq" id="WP_200831615.1">
    <property type="nucleotide sequence ID" value="NZ_UHFF01000002.1"/>
</dbReference>
<dbReference type="CDD" id="cd06261">
    <property type="entry name" value="TM_PBP2"/>
    <property type="match status" value="1"/>
</dbReference>
<dbReference type="InterPro" id="IPR051204">
    <property type="entry name" value="ABC_transp_perm/SBD"/>
</dbReference>
<evidence type="ECO:0000256" key="7">
    <source>
        <dbReference type="ARBA" id="ARBA00035652"/>
    </source>
</evidence>
<comment type="similarity">
    <text evidence="7">In the N-terminal section; belongs to the binding-protein-dependent transport system permease family.</text>
</comment>
<dbReference type="FunFam" id="1.10.3720.10:FF:000001">
    <property type="entry name" value="Glycine betaine ABC transporter, permease"/>
    <property type="match status" value="1"/>
</dbReference>
<comment type="subcellular location">
    <subcellularLocation>
        <location evidence="8">Cell membrane</location>
        <topology evidence="8">Multi-pass membrane protein</topology>
    </subcellularLocation>
    <subcellularLocation>
        <location evidence="1">Membrane</location>
        <topology evidence="1">Multi-pass membrane protein</topology>
    </subcellularLocation>
</comment>
<feature type="domain" description="ABC transmembrane type-1" evidence="9">
    <location>
        <begin position="19"/>
        <end position="198"/>
    </location>
</feature>
<name>A0A380JPN6_9STRE</name>
<feature type="transmembrane region" description="Helical" evidence="8">
    <location>
        <begin position="178"/>
        <end position="198"/>
    </location>
</feature>
<keyword evidence="4 8" id="KW-1133">Transmembrane helix</keyword>
<evidence type="ECO:0000256" key="5">
    <source>
        <dbReference type="ARBA" id="ARBA00023136"/>
    </source>
</evidence>
<keyword evidence="2 8" id="KW-0813">Transport</keyword>
<dbReference type="GO" id="GO:0031460">
    <property type="term" value="P:glycine betaine transport"/>
    <property type="evidence" value="ECO:0007669"/>
    <property type="project" value="TreeGrafter"/>
</dbReference>
<keyword evidence="5 8" id="KW-0472">Membrane</keyword>
<evidence type="ECO:0000256" key="2">
    <source>
        <dbReference type="ARBA" id="ARBA00022448"/>
    </source>
</evidence>
<dbReference type="FunFam" id="3.40.190.120:FF:000002">
    <property type="entry name" value="Osmoprotectant ABC transporter, permease protein"/>
    <property type="match status" value="1"/>
</dbReference>
<comment type="similarity">
    <text evidence="6">In the C-terminal section; belongs to the OsmX family.</text>
</comment>
<dbReference type="EMBL" id="UHFF01000002">
    <property type="protein sequence ID" value="SUN46453.1"/>
    <property type="molecule type" value="Genomic_DNA"/>
</dbReference>
<evidence type="ECO:0000256" key="4">
    <source>
        <dbReference type="ARBA" id="ARBA00022989"/>
    </source>
</evidence>
<evidence type="ECO:0000313" key="10">
    <source>
        <dbReference type="EMBL" id="SUN46453.1"/>
    </source>
</evidence>
<dbReference type="InterPro" id="IPR035906">
    <property type="entry name" value="MetI-like_sf"/>
</dbReference>
<evidence type="ECO:0000256" key="8">
    <source>
        <dbReference type="RuleBase" id="RU363032"/>
    </source>
</evidence>
<dbReference type="InterPro" id="IPR007210">
    <property type="entry name" value="ABC_Gly_betaine_transp_sub-bd"/>
</dbReference>
<evidence type="ECO:0000256" key="6">
    <source>
        <dbReference type="ARBA" id="ARBA00035642"/>
    </source>
</evidence>
<accession>A0A380JPN6</accession>
<dbReference type="SUPFAM" id="SSF161098">
    <property type="entry name" value="MetI-like"/>
    <property type="match status" value="1"/>
</dbReference>
<protein>
    <submittedName>
        <fullName evidence="10">Glycine betaine ABC transporter permease and substrate binding protein</fullName>
    </submittedName>
</protein>
<feature type="transmembrane region" description="Helical" evidence="8">
    <location>
        <begin position="80"/>
        <end position="97"/>
    </location>
</feature>
<dbReference type="GO" id="GO:0022857">
    <property type="term" value="F:transmembrane transporter activity"/>
    <property type="evidence" value="ECO:0007669"/>
    <property type="project" value="InterPro"/>
</dbReference>
<dbReference type="AlphaFoldDB" id="A0A380JPN6"/>
<dbReference type="Gene3D" id="3.40.190.10">
    <property type="entry name" value="Periplasmic binding protein-like II"/>
    <property type="match status" value="1"/>
</dbReference>
<reference evidence="10 11" key="1">
    <citation type="submission" date="2018-06" db="EMBL/GenBank/DDBJ databases">
        <authorList>
            <consortium name="Pathogen Informatics"/>
            <person name="Doyle S."/>
        </authorList>
    </citation>
    <scope>NUCLEOTIDE SEQUENCE [LARGE SCALE GENOMIC DNA]</scope>
    <source>
        <strain evidence="10 11">NCTC12092</strain>
    </source>
</reference>
<feature type="transmembrane region" description="Helical" evidence="8">
    <location>
        <begin position="53"/>
        <end position="74"/>
    </location>
</feature>
<sequence>MPSLLMTFWDRFGDWIRALGEHLQISLLSLLVALLIGIPLAALLSKSRRWSNIILQLTGVFQTIPSLALLGLFIPLMGIGTAPAVTALVIYAIFPILQNTITGLNAIDPSLVEAGTAFGMTKWERLKIFEIPIAMPVIMSGVRTSAVMIIGTATLASLIGAGGLGTFILLGIDRNNAQLIVIGAVSSALLAIVFNSLLRYLEKASLRRITISFVATLLLLLISYTPMFVKRFVNQSNTLVIAGKLGVEPDILINIYKELIEDQSKLKVELKPNFGKTSFLYEAVKSGDIDIYPEFTGTITSSLLKKKPKLSNDPNQVYLAAKEGIAEQDQLTLLKPFAYQNTYAVAMPEKIADEFNIQSISDVKKYEKQLKAGFTLEFKDREDGYKGIQDKYDLHLSVATMEPALRYQAIQSGNIQLTDAYSTDAEIVKYQLRVLKDDKQLFPPYQGAPLMKASLLRKHPHLKTILNQLSGKITEEEMQAMNYEVSVKGRAASLVAHDYLVKAGLIARTK</sequence>
<comment type="similarity">
    <text evidence="8">Belongs to the binding-protein-dependent transport system permease family.</text>
</comment>
<feature type="transmembrane region" description="Helical" evidence="8">
    <location>
        <begin position="210"/>
        <end position="229"/>
    </location>
</feature>
<evidence type="ECO:0000313" key="11">
    <source>
        <dbReference type="Proteomes" id="UP000254461"/>
    </source>
</evidence>
<dbReference type="PANTHER" id="PTHR30177:SF4">
    <property type="entry name" value="OSMOPROTECTANT IMPORT PERMEASE PROTEIN OSMW"/>
    <property type="match status" value="1"/>
</dbReference>
<dbReference type="SUPFAM" id="SSF53850">
    <property type="entry name" value="Periplasmic binding protein-like II"/>
    <property type="match status" value="1"/>
</dbReference>
<evidence type="ECO:0000256" key="3">
    <source>
        <dbReference type="ARBA" id="ARBA00022692"/>
    </source>
</evidence>
<dbReference type="InterPro" id="IPR000515">
    <property type="entry name" value="MetI-like"/>
</dbReference>
<feature type="transmembrane region" description="Helical" evidence="8">
    <location>
        <begin position="146"/>
        <end position="172"/>
    </location>
</feature>
<dbReference type="InterPro" id="IPR058089">
    <property type="entry name" value="EgtUBC_SBD"/>
</dbReference>
<organism evidence="10 11">
    <name type="scientific">Streptococcus equi subsp. equi</name>
    <dbReference type="NCBI Taxonomy" id="148942"/>
    <lineage>
        <taxon>Bacteria</taxon>
        <taxon>Bacillati</taxon>
        <taxon>Bacillota</taxon>
        <taxon>Bacilli</taxon>
        <taxon>Lactobacillales</taxon>
        <taxon>Streptococcaceae</taxon>
        <taxon>Streptococcus</taxon>
    </lineage>
</organism>
<dbReference type="Proteomes" id="UP000254461">
    <property type="component" value="Unassembled WGS sequence"/>
</dbReference>
<dbReference type="Pfam" id="PF00528">
    <property type="entry name" value="BPD_transp_1"/>
    <property type="match status" value="1"/>
</dbReference>
<evidence type="ECO:0000259" key="9">
    <source>
        <dbReference type="PROSITE" id="PS50928"/>
    </source>
</evidence>
<dbReference type="Gene3D" id="3.40.190.120">
    <property type="entry name" value="Osmoprotection protein (prox), domain 2"/>
    <property type="match status" value="1"/>
</dbReference>
<dbReference type="Gene3D" id="1.10.3720.10">
    <property type="entry name" value="MetI-like"/>
    <property type="match status" value="1"/>
</dbReference>
<proteinExistence type="inferred from homology"/>
<gene>
    <name evidence="10" type="primary">opuCC</name>
    <name evidence="10" type="ORF">NCTC12092_01045</name>
</gene>
<evidence type="ECO:0000256" key="1">
    <source>
        <dbReference type="ARBA" id="ARBA00004141"/>
    </source>
</evidence>
<dbReference type="GO" id="GO:0043190">
    <property type="term" value="C:ATP-binding cassette (ABC) transporter complex"/>
    <property type="evidence" value="ECO:0007669"/>
    <property type="project" value="InterPro"/>
</dbReference>
<dbReference type="Pfam" id="PF04069">
    <property type="entry name" value="OpuAC"/>
    <property type="match status" value="1"/>
</dbReference>